<dbReference type="EMBL" id="MLYV02000120">
    <property type="protein sequence ID" value="PSS35532.1"/>
    <property type="molecule type" value="Genomic_DNA"/>
</dbReference>
<organism evidence="1 2">
    <name type="scientific">Hermanssonia centrifuga</name>
    <dbReference type="NCBI Taxonomy" id="98765"/>
    <lineage>
        <taxon>Eukaryota</taxon>
        <taxon>Fungi</taxon>
        <taxon>Dikarya</taxon>
        <taxon>Basidiomycota</taxon>
        <taxon>Agaricomycotina</taxon>
        <taxon>Agaricomycetes</taxon>
        <taxon>Polyporales</taxon>
        <taxon>Meruliaceae</taxon>
        <taxon>Hermanssonia</taxon>
    </lineage>
</organism>
<name>A0A2R6RZR8_9APHY</name>
<reference evidence="1 2" key="1">
    <citation type="submission" date="2018-02" db="EMBL/GenBank/DDBJ databases">
        <title>Genome sequence of the basidiomycete white-rot fungus Phlebia centrifuga.</title>
        <authorList>
            <person name="Granchi Z."/>
            <person name="Peng M."/>
            <person name="de Vries R.P."/>
            <person name="Hilden K."/>
            <person name="Makela M.R."/>
            <person name="Grigoriev I."/>
            <person name="Riley R."/>
        </authorList>
    </citation>
    <scope>NUCLEOTIDE SEQUENCE [LARGE SCALE GENOMIC DNA]</scope>
    <source>
        <strain evidence="1 2">FBCC195</strain>
    </source>
</reference>
<dbReference type="Proteomes" id="UP000186601">
    <property type="component" value="Unassembled WGS sequence"/>
</dbReference>
<evidence type="ECO:0000313" key="1">
    <source>
        <dbReference type="EMBL" id="PSS35532.1"/>
    </source>
</evidence>
<comment type="caution">
    <text evidence="1">The sequence shown here is derived from an EMBL/GenBank/DDBJ whole genome shotgun (WGS) entry which is preliminary data.</text>
</comment>
<evidence type="ECO:0000313" key="2">
    <source>
        <dbReference type="Proteomes" id="UP000186601"/>
    </source>
</evidence>
<keyword evidence="2" id="KW-1185">Reference proteome</keyword>
<gene>
    <name evidence="1" type="ORF">PHLCEN_2v1495</name>
</gene>
<dbReference type="AlphaFoldDB" id="A0A2R6RZR8"/>
<sequence>MDSQFGAISILSGNGGRVVREDRLDELWQTERPVPHSPVLGDAQTNMQSQLHRLQEIHRGSAVGTATISSLETYD</sequence>
<protein>
    <submittedName>
        <fullName evidence="1">Uncharacterized protein</fullName>
    </submittedName>
</protein>
<proteinExistence type="predicted"/>
<accession>A0A2R6RZR8</accession>